<organism evidence="8">
    <name type="scientific">Lichtheimia ramosa</name>
    <dbReference type="NCBI Taxonomy" id="688394"/>
    <lineage>
        <taxon>Eukaryota</taxon>
        <taxon>Fungi</taxon>
        <taxon>Fungi incertae sedis</taxon>
        <taxon>Mucoromycota</taxon>
        <taxon>Mucoromycotina</taxon>
        <taxon>Mucoromycetes</taxon>
        <taxon>Mucorales</taxon>
        <taxon>Lichtheimiaceae</taxon>
        <taxon>Lichtheimia</taxon>
    </lineage>
</organism>
<keyword evidence="4" id="KW-0158">Chromosome</keyword>
<dbReference type="InterPro" id="IPR025204">
    <property type="entry name" value="CENP-L"/>
</dbReference>
<dbReference type="AlphaFoldDB" id="A0A077W888"/>
<reference evidence="8" key="1">
    <citation type="journal article" date="2014" name="Genome Announc.">
        <title>De novo whole-genome sequence and genome annotation of Lichtheimia ramosa.</title>
        <authorList>
            <person name="Linde J."/>
            <person name="Schwartze V."/>
            <person name="Binder U."/>
            <person name="Lass-Florl C."/>
            <person name="Voigt K."/>
            <person name="Horn F."/>
        </authorList>
    </citation>
    <scope>NUCLEOTIDE SEQUENCE</scope>
    <source>
        <strain evidence="8">JMRC FSU:6197</strain>
    </source>
</reference>
<evidence type="ECO:0000256" key="1">
    <source>
        <dbReference type="ARBA" id="ARBA00004123"/>
    </source>
</evidence>
<protein>
    <submittedName>
        <fullName evidence="8">Uncharacterized protein</fullName>
    </submittedName>
</protein>
<evidence type="ECO:0000256" key="6">
    <source>
        <dbReference type="ARBA" id="ARBA00023328"/>
    </source>
</evidence>
<evidence type="ECO:0000256" key="2">
    <source>
        <dbReference type="ARBA" id="ARBA00004584"/>
    </source>
</evidence>
<keyword evidence="5" id="KW-0539">Nucleus</keyword>
<accession>A0A077W888</accession>
<proteinExistence type="inferred from homology"/>
<dbReference type="OrthoDB" id="8864979at2759"/>
<evidence type="ECO:0000256" key="4">
    <source>
        <dbReference type="ARBA" id="ARBA00022454"/>
    </source>
</evidence>
<dbReference type="EMBL" id="LK023313">
    <property type="protein sequence ID" value="CDS03577.1"/>
    <property type="molecule type" value="Genomic_DNA"/>
</dbReference>
<dbReference type="Pfam" id="PF13092">
    <property type="entry name" value="CENP-L"/>
    <property type="match status" value="1"/>
</dbReference>
<evidence type="ECO:0000256" key="3">
    <source>
        <dbReference type="ARBA" id="ARBA00011060"/>
    </source>
</evidence>
<sequence length="261" mass="29658">MSDLESSQRSTTSSHARRSTGSRTMSVHTTKGLRSCADRLGIDELVNKSLIIHTSTPLRGFLLERRNLRRYEESLSATLCESLMMKPASSNAASTPADENIKGILYKVHFDTFTIPDWPSSKPGISLTVKAQMYRAGAVTENHLFYMIPSHTQEDSLPYYPILLSKSRYNVGSYVISWLMKHFDCRMEPMQISSPNLEQMVELWFERFNDLPPIELDRVTLPGATYAKQQLELTYSVPQIDTLSDICITVQNEDLMDIHDV</sequence>
<evidence type="ECO:0000256" key="5">
    <source>
        <dbReference type="ARBA" id="ARBA00023242"/>
    </source>
</evidence>
<dbReference type="PANTHER" id="PTHR31740">
    <property type="entry name" value="CENTROMERE PROTEIN L"/>
    <property type="match status" value="1"/>
</dbReference>
<feature type="region of interest" description="Disordered" evidence="7">
    <location>
        <begin position="1"/>
        <end position="30"/>
    </location>
</feature>
<dbReference type="PANTHER" id="PTHR31740:SF2">
    <property type="entry name" value="CENTROMERE PROTEIN L"/>
    <property type="match status" value="1"/>
</dbReference>
<comment type="similarity">
    <text evidence="3">Belongs to the CENP-L/IML3 family.</text>
</comment>
<dbReference type="GO" id="GO:0000775">
    <property type="term" value="C:chromosome, centromeric region"/>
    <property type="evidence" value="ECO:0007669"/>
    <property type="project" value="UniProtKB-SubCell"/>
</dbReference>
<name>A0A077W888_9FUNG</name>
<gene>
    <name evidence="8" type="ORF">LRAMOSA00979</name>
</gene>
<comment type="subcellular location">
    <subcellularLocation>
        <location evidence="2">Chromosome</location>
        <location evidence="2">Centromere</location>
    </subcellularLocation>
    <subcellularLocation>
        <location evidence="1">Nucleus</location>
    </subcellularLocation>
</comment>
<dbReference type="GO" id="GO:0005634">
    <property type="term" value="C:nucleus"/>
    <property type="evidence" value="ECO:0007669"/>
    <property type="project" value="UniProtKB-SubCell"/>
</dbReference>
<keyword evidence="6" id="KW-0137">Centromere</keyword>
<evidence type="ECO:0000313" key="8">
    <source>
        <dbReference type="EMBL" id="CDS03577.1"/>
    </source>
</evidence>
<evidence type="ECO:0000256" key="7">
    <source>
        <dbReference type="SAM" id="MobiDB-lite"/>
    </source>
</evidence>